<dbReference type="Gene3D" id="3.30.160.100">
    <property type="entry name" value="Ribosome hibernation promotion factor-like"/>
    <property type="match status" value="1"/>
</dbReference>
<proteinExistence type="predicted"/>
<dbReference type="Gene3D" id="2.40.50.140">
    <property type="entry name" value="Nucleic acid-binding proteins"/>
    <property type="match status" value="1"/>
</dbReference>
<protein>
    <submittedName>
        <fullName evidence="1">Sigma 54 modulation protein YhbH</fullName>
    </submittedName>
</protein>
<dbReference type="STRING" id="447.Lboz_2346"/>
<gene>
    <name evidence="1" type="ORF">Lboz_2346</name>
</gene>
<sequence>MKNSVHFPIQIVFNNLRHSQAIEDNARKHAEKLAKYFDGIINCNVSIETHRHHNKGKIFHVRIDLMVPNAELVVNRDLAENHAHEDVYVAIRDKFLAMTRKLKKYVHKQRGEVKHHEQPPEGFIREIAPIADYGFIETIDGRRLRFTSKSVIDYDFNKLEVGKRVSFVEAKSNDGPAASTVYVE</sequence>
<dbReference type="Proteomes" id="UP000054695">
    <property type="component" value="Unassembled WGS sequence"/>
</dbReference>
<dbReference type="InterPro" id="IPR003489">
    <property type="entry name" value="RHF/RaiA"/>
</dbReference>
<reference evidence="1 2" key="1">
    <citation type="submission" date="2015-11" db="EMBL/GenBank/DDBJ databases">
        <title>Genomic analysis of 38 Legionella species identifies large and diverse effector repertoires.</title>
        <authorList>
            <person name="Burstein D."/>
            <person name="Amaro F."/>
            <person name="Zusman T."/>
            <person name="Lifshitz Z."/>
            <person name="Cohen O."/>
            <person name="Gilbert J.A."/>
            <person name="Pupko T."/>
            <person name="Shuman H.A."/>
            <person name="Segal G."/>
        </authorList>
    </citation>
    <scope>NUCLEOTIDE SEQUENCE [LARGE SCALE GENOMIC DNA]</scope>
    <source>
        <strain evidence="1 2">WIGA</strain>
    </source>
</reference>
<keyword evidence="2" id="KW-1185">Reference proteome</keyword>
<comment type="caution">
    <text evidence="1">The sequence shown here is derived from an EMBL/GenBank/DDBJ whole genome shotgun (WGS) entry which is preliminary data.</text>
</comment>
<organism evidence="1 2">
    <name type="scientific">Legionella bozemanae</name>
    <name type="common">Fluoribacter bozemanae</name>
    <dbReference type="NCBI Taxonomy" id="447"/>
    <lineage>
        <taxon>Bacteria</taxon>
        <taxon>Pseudomonadati</taxon>
        <taxon>Pseudomonadota</taxon>
        <taxon>Gammaproteobacteria</taxon>
        <taxon>Legionellales</taxon>
        <taxon>Legionellaceae</taxon>
        <taxon>Legionella</taxon>
    </lineage>
</organism>
<dbReference type="EMBL" id="LNXU01000019">
    <property type="protein sequence ID" value="KTC73700.1"/>
    <property type="molecule type" value="Genomic_DNA"/>
</dbReference>
<evidence type="ECO:0000313" key="1">
    <source>
        <dbReference type="EMBL" id="KTC73700.1"/>
    </source>
</evidence>
<dbReference type="OrthoDB" id="9782252at2"/>
<dbReference type="RefSeq" id="WP_058459943.1">
    <property type="nucleotide sequence ID" value="NZ_CAAAIY010000021.1"/>
</dbReference>
<dbReference type="Pfam" id="PF02482">
    <property type="entry name" value="Ribosomal_S30AE"/>
    <property type="match status" value="1"/>
</dbReference>
<accession>A0A0W0RRK7</accession>
<evidence type="ECO:0000313" key="2">
    <source>
        <dbReference type="Proteomes" id="UP000054695"/>
    </source>
</evidence>
<dbReference type="SUPFAM" id="SSF50249">
    <property type="entry name" value="Nucleic acid-binding proteins"/>
    <property type="match status" value="1"/>
</dbReference>
<dbReference type="InterPro" id="IPR012340">
    <property type="entry name" value="NA-bd_OB-fold"/>
</dbReference>
<dbReference type="PATRIC" id="fig|447.4.peg.2485"/>
<dbReference type="InterPro" id="IPR036567">
    <property type="entry name" value="RHF-like"/>
</dbReference>
<dbReference type="CDD" id="cd00552">
    <property type="entry name" value="RaiA"/>
    <property type="match status" value="1"/>
</dbReference>
<dbReference type="SUPFAM" id="SSF69754">
    <property type="entry name" value="Ribosome binding protein Y (YfiA homologue)"/>
    <property type="match status" value="1"/>
</dbReference>
<dbReference type="AlphaFoldDB" id="A0A0W0RRK7"/>
<name>A0A0W0RRK7_LEGBO</name>